<dbReference type="InterPro" id="IPR044992">
    <property type="entry name" value="ChyE-like"/>
</dbReference>
<keyword evidence="3" id="KW-1185">Reference proteome</keyword>
<proteinExistence type="predicted"/>
<dbReference type="Proteomes" id="UP001479436">
    <property type="component" value="Unassembled WGS sequence"/>
</dbReference>
<evidence type="ECO:0000313" key="3">
    <source>
        <dbReference type="Proteomes" id="UP001479436"/>
    </source>
</evidence>
<dbReference type="PROSITE" id="PS51273">
    <property type="entry name" value="GATASE_TYPE_1"/>
    <property type="match status" value="1"/>
</dbReference>
<dbReference type="InterPro" id="IPR017926">
    <property type="entry name" value="GATASE"/>
</dbReference>
<dbReference type="PANTHER" id="PTHR42695:SF5">
    <property type="entry name" value="GLUTAMINE AMIDOTRANSFERASE YLR126C-RELATED"/>
    <property type="match status" value="1"/>
</dbReference>
<dbReference type="EMBL" id="JASJQH010007738">
    <property type="protein sequence ID" value="KAK9702289.1"/>
    <property type="molecule type" value="Genomic_DNA"/>
</dbReference>
<dbReference type="Pfam" id="PF00117">
    <property type="entry name" value="GATase"/>
    <property type="match status" value="1"/>
</dbReference>
<dbReference type="Gene3D" id="3.40.50.880">
    <property type="match status" value="1"/>
</dbReference>
<dbReference type="InterPro" id="IPR029062">
    <property type="entry name" value="Class_I_gatase-like"/>
</dbReference>
<comment type="caution">
    <text evidence="2">The sequence shown here is derived from an EMBL/GenBank/DDBJ whole genome shotgun (WGS) entry which is preliminary data.</text>
</comment>
<evidence type="ECO:0000313" key="2">
    <source>
        <dbReference type="EMBL" id="KAK9702289.1"/>
    </source>
</evidence>
<protein>
    <recommendedName>
        <fullName evidence="1">Glutamine amidotransferase domain-containing protein</fullName>
    </recommendedName>
</protein>
<gene>
    <name evidence="2" type="ORF">K7432_011317</name>
</gene>
<name>A0ABR2VUH9_9FUNG</name>
<accession>A0ABR2VUH9</accession>
<dbReference type="PANTHER" id="PTHR42695">
    <property type="entry name" value="GLUTAMINE AMIDOTRANSFERASE YLR126C-RELATED"/>
    <property type="match status" value="1"/>
</dbReference>
<reference evidence="2 3" key="1">
    <citation type="submission" date="2023-04" db="EMBL/GenBank/DDBJ databases">
        <title>Genome of Basidiobolus ranarum AG-B5.</title>
        <authorList>
            <person name="Stajich J.E."/>
            <person name="Carter-House D."/>
            <person name="Gryganskyi A."/>
        </authorList>
    </citation>
    <scope>NUCLEOTIDE SEQUENCE [LARGE SCALE GENOMIC DNA]</scope>
    <source>
        <strain evidence="2 3">AG-B5</strain>
    </source>
</reference>
<dbReference type="SUPFAM" id="SSF52317">
    <property type="entry name" value="Class I glutamine amidotransferase-like"/>
    <property type="match status" value="1"/>
</dbReference>
<sequence length="277" mass="30973">MEAELMNLESKMERLQPTTNISEHSTTLRIALLVADTPPANVVEQHGDYTKIFPEMLRKAIALSGRNIKVEWENFDVTKMQYPSEHSGFQGIILSGSAASAASDEPWIFHLNEYLKQLITDVPECKLVGVCFGHQLIARAMGGTVAKNKKGWEIGLTEVQLNTAGKKLLKTNRDSLKLQQVHQDIVTYSPPGLEVLCSSNLCEVQAMLKPNHIFTIQGHPEFTPSIVEEITRFKEKAGSLSPELANEVYQQLNVSDDSIWLAKKIMEFMMGGFIEEN</sequence>
<evidence type="ECO:0000259" key="1">
    <source>
        <dbReference type="Pfam" id="PF00117"/>
    </source>
</evidence>
<organism evidence="2 3">
    <name type="scientific">Basidiobolus ranarum</name>
    <dbReference type="NCBI Taxonomy" id="34480"/>
    <lineage>
        <taxon>Eukaryota</taxon>
        <taxon>Fungi</taxon>
        <taxon>Fungi incertae sedis</taxon>
        <taxon>Zoopagomycota</taxon>
        <taxon>Entomophthoromycotina</taxon>
        <taxon>Basidiobolomycetes</taxon>
        <taxon>Basidiobolales</taxon>
        <taxon>Basidiobolaceae</taxon>
        <taxon>Basidiobolus</taxon>
    </lineage>
</organism>
<dbReference type="CDD" id="cd01741">
    <property type="entry name" value="GATase1_1"/>
    <property type="match status" value="1"/>
</dbReference>
<feature type="domain" description="Glutamine amidotransferase" evidence="1">
    <location>
        <begin position="48"/>
        <end position="225"/>
    </location>
</feature>